<reference evidence="2 3" key="1">
    <citation type="journal article" name="Sci. Rep.">
        <title>Genome-scale phylogenetic analyses confirm Olpidium as the closest living zoosporic fungus to the non-flagellated, terrestrial fungi.</title>
        <authorList>
            <person name="Chang Y."/>
            <person name="Rochon D."/>
            <person name="Sekimoto S."/>
            <person name="Wang Y."/>
            <person name="Chovatia M."/>
            <person name="Sandor L."/>
            <person name="Salamov A."/>
            <person name="Grigoriev I.V."/>
            <person name="Stajich J.E."/>
            <person name="Spatafora J.W."/>
        </authorList>
    </citation>
    <scope>NUCLEOTIDE SEQUENCE [LARGE SCALE GENOMIC DNA]</scope>
    <source>
        <strain evidence="2">S191</strain>
    </source>
</reference>
<feature type="compositionally biased region" description="Basic and acidic residues" evidence="1">
    <location>
        <begin position="140"/>
        <end position="150"/>
    </location>
</feature>
<protein>
    <submittedName>
        <fullName evidence="2">Uncharacterized protein</fullName>
    </submittedName>
</protein>
<feature type="compositionally biased region" description="Basic and acidic residues" evidence="1">
    <location>
        <begin position="37"/>
        <end position="47"/>
    </location>
</feature>
<accession>A0A8H8DGL9</accession>
<evidence type="ECO:0000313" key="3">
    <source>
        <dbReference type="Proteomes" id="UP000673691"/>
    </source>
</evidence>
<feature type="compositionally biased region" description="Basic and acidic residues" evidence="1">
    <location>
        <begin position="87"/>
        <end position="99"/>
    </location>
</feature>
<dbReference type="Proteomes" id="UP000673691">
    <property type="component" value="Unassembled WGS sequence"/>
</dbReference>
<comment type="caution">
    <text evidence="2">The sequence shown here is derived from an EMBL/GenBank/DDBJ whole genome shotgun (WGS) entry which is preliminary data.</text>
</comment>
<dbReference type="EMBL" id="JAEFCI010009988">
    <property type="protein sequence ID" value="KAG5457493.1"/>
    <property type="molecule type" value="Genomic_DNA"/>
</dbReference>
<organism evidence="2 3">
    <name type="scientific">Olpidium bornovanus</name>
    <dbReference type="NCBI Taxonomy" id="278681"/>
    <lineage>
        <taxon>Eukaryota</taxon>
        <taxon>Fungi</taxon>
        <taxon>Fungi incertae sedis</taxon>
        <taxon>Olpidiomycota</taxon>
        <taxon>Olpidiomycotina</taxon>
        <taxon>Olpidiomycetes</taxon>
        <taxon>Olpidiales</taxon>
        <taxon>Olpidiaceae</taxon>
        <taxon>Olpidium</taxon>
    </lineage>
</organism>
<name>A0A8H8DGL9_9FUNG</name>
<feature type="region of interest" description="Disordered" evidence="1">
    <location>
        <begin position="1"/>
        <end position="150"/>
    </location>
</feature>
<sequence length="200" mass="21688">MAPQARITRVGTVSAGPPGRQATPPTPPALSPCRGGMDIRDRADKKTQKAAGKSLCWKDVRRPPDNAASLGPLLRWPTVRDPRRHAPRESRLRSSEHPLHPQPAHTTAHTAAPTRSLREKDAQPPPDNAVGLGPLLRWPTIRDPRPHAPRESCLRSSMLPLCVALRAAMPVNSSSLCPHLKFDAQTTARVVGLPCFGDVP</sequence>
<evidence type="ECO:0000256" key="1">
    <source>
        <dbReference type="SAM" id="MobiDB-lite"/>
    </source>
</evidence>
<proteinExistence type="predicted"/>
<gene>
    <name evidence="2" type="ORF">BJ554DRAFT_2470</name>
</gene>
<evidence type="ECO:0000313" key="2">
    <source>
        <dbReference type="EMBL" id="KAG5457493.1"/>
    </source>
</evidence>
<keyword evidence="3" id="KW-1185">Reference proteome</keyword>
<feature type="non-terminal residue" evidence="2">
    <location>
        <position position="200"/>
    </location>
</feature>
<dbReference type="AlphaFoldDB" id="A0A8H8DGL9"/>
<feature type="compositionally biased region" description="Low complexity" evidence="1">
    <location>
        <begin position="102"/>
        <end position="114"/>
    </location>
</feature>